<dbReference type="GO" id="GO:0003700">
    <property type="term" value="F:DNA-binding transcription factor activity"/>
    <property type="evidence" value="ECO:0007669"/>
    <property type="project" value="InterPro"/>
</dbReference>
<evidence type="ECO:0000256" key="1">
    <source>
        <dbReference type="ARBA" id="ARBA00000085"/>
    </source>
</evidence>
<dbReference type="InterPro" id="IPR036890">
    <property type="entry name" value="HATPase_C_sf"/>
</dbReference>
<feature type="modified residue" description="4-aspartylphosphate" evidence="7">
    <location>
        <position position="305"/>
    </location>
</feature>
<dbReference type="SUPFAM" id="SSF46689">
    <property type="entry name" value="Homeodomain-like"/>
    <property type="match status" value="1"/>
</dbReference>
<dbReference type="Gene3D" id="1.10.287.130">
    <property type="match status" value="1"/>
</dbReference>
<dbReference type="SUPFAM" id="SSF47384">
    <property type="entry name" value="Homodimeric domain of signal transducing histidine kinase"/>
    <property type="match status" value="1"/>
</dbReference>
<dbReference type="PRINTS" id="PR00344">
    <property type="entry name" value="BCTRLSENSOR"/>
</dbReference>
<dbReference type="PANTHER" id="PTHR43547:SF2">
    <property type="entry name" value="HYBRID SIGNAL TRANSDUCTION HISTIDINE KINASE C"/>
    <property type="match status" value="1"/>
</dbReference>
<proteinExistence type="predicted"/>
<dbReference type="PROSITE" id="PS00041">
    <property type="entry name" value="HTH_ARAC_FAMILY_1"/>
    <property type="match status" value="1"/>
</dbReference>
<dbReference type="Gene3D" id="1.10.10.60">
    <property type="entry name" value="Homeodomain-like"/>
    <property type="match status" value="2"/>
</dbReference>
<evidence type="ECO:0000259" key="8">
    <source>
        <dbReference type="PROSITE" id="PS01124"/>
    </source>
</evidence>
<dbReference type="FunFam" id="1.10.10.60:FF:000284">
    <property type="entry name" value="Two-component system sensor histidine kinase/response regulator"/>
    <property type="match status" value="1"/>
</dbReference>
<dbReference type="InterPro" id="IPR036097">
    <property type="entry name" value="HisK_dim/P_sf"/>
</dbReference>
<dbReference type="Pfam" id="PF00512">
    <property type="entry name" value="HisKA"/>
    <property type="match status" value="1"/>
</dbReference>
<feature type="domain" description="HTH araC/xylS-type" evidence="8">
    <location>
        <begin position="404"/>
        <end position="503"/>
    </location>
</feature>
<dbReference type="Pfam" id="PF12833">
    <property type="entry name" value="HTH_18"/>
    <property type="match status" value="1"/>
</dbReference>
<dbReference type="InterPro" id="IPR003661">
    <property type="entry name" value="HisK_dim/P_dom"/>
</dbReference>
<gene>
    <name evidence="11" type="ORF">XD92_0679</name>
</gene>
<dbReference type="GO" id="GO:0043565">
    <property type="term" value="F:sequence-specific DNA binding"/>
    <property type="evidence" value="ECO:0007669"/>
    <property type="project" value="InterPro"/>
</dbReference>
<dbReference type="CDD" id="cd00082">
    <property type="entry name" value="HisKA"/>
    <property type="match status" value="1"/>
</dbReference>
<evidence type="ECO:0000256" key="3">
    <source>
        <dbReference type="ARBA" id="ARBA00022553"/>
    </source>
</evidence>
<dbReference type="InterPro" id="IPR018062">
    <property type="entry name" value="HTH_AraC-typ_CS"/>
</dbReference>
<feature type="domain" description="Response regulatory" evidence="10">
    <location>
        <begin position="257"/>
        <end position="372"/>
    </location>
</feature>
<dbReference type="InterPro" id="IPR003594">
    <property type="entry name" value="HATPase_dom"/>
</dbReference>
<keyword evidence="6" id="KW-0804">Transcription</keyword>
<dbReference type="Pfam" id="PF00072">
    <property type="entry name" value="Response_reg"/>
    <property type="match status" value="1"/>
</dbReference>
<evidence type="ECO:0000256" key="7">
    <source>
        <dbReference type="PROSITE-ProRule" id="PRU00169"/>
    </source>
</evidence>
<dbReference type="SUPFAM" id="SSF52172">
    <property type="entry name" value="CheY-like"/>
    <property type="match status" value="1"/>
</dbReference>
<dbReference type="InterPro" id="IPR011006">
    <property type="entry name" value="CheY-like_superfamily"/>
</dbReference>
<comment type="caution">
    <text evidence="11">The sequence shown here is derived from an EMBL/GenBank/DDBJ whole genome shotgun (WGS) entry which is preliminary data.</text>
</comment>
<keyword evidence="5" id="KW-0238">DNA-binding</keyword>
<organism evidence="11 12">
    <name type="scientific">Proteiniphilum acetatigenes</name>
    <dbReference type="NCBI Taxonomy" id="294710"/>
    <lineage>
        <taxon>Bacteria</taxon>
        <taxon>Pseudomonadati</taxon>
        <taxon>Bacteroidota</taxon>
        <taxon>Bacteroidia</taxon>
        <taxon>Bacteroidales</taxon>
        <taxon>Dysgonomonadaceae</taxon>
        <taxon>Proteiniphilum</taxon>
    </lineage>
</organism>
<dbReference type="Gene3D" id="3.30.565.10">
    <property type="entry name" value="Histidine kinase-like ATPase, C-terminal domain"/>
    <property type="match status" value="1"/>
</dbReference>
<protein>
    <recommendedName>
        <fullName evidence="2">histidine kinase</fullName>
        <ecNumber evidence="2">2.7.13.3</ecNumber>
    </recommendedName>
</protein>
<dbReference type="SUPFAM" id="SSF55874">
    <property type="entry name" value="ATPase domain of HSP90 chaperone/DNA topoisomerase II/histidine kinase"/>
    <property type="match status" value="1"/>
</dbReference>
<dbReference type="SMART" id="SM00448">
    <property type="entry name" value="REC"/>
    <property type="match status" value="1"/>
</dbReference>
<dbReference type="SMART" id="SM00342">
    <property type="entry name" value="HTH_ARAC"/>
    <property type="match status" value="1"/>
</dbReference>
<dbReference type="PROSITE" id="PS01124">
    <property type="entry name" value="HTH_ARAC_FAMILY_2"/>
    <property type="match status" value="1"/>
</dbReference>
<keyword evidence="3 7" id="KW-0597">Phosphoprotein</keyword>
<dbReference type="Proteomes" id="UP000053860">
    <property type="component" value="Unassembled WGS sequence"/>
</dbReference>
<evidence type="ECO:0000313" key="11">
    <source>
        <dbReference type="EMBL" id="KUK77837.1"/>
    </source>
</evidence>
<keyword evidence="4" id="KW-0805">Transcription regulation</keyword>
<dbReference type="PANTHER" id="PTHR43547">
    <property type="entry name" value="TWO-COMPONENT HISTIDINE KINASE"/>
    <property type="match status" value="1"/>
</dbReference>
<dbReference type="GO" id="GO:0000155">
    <property type="term" value="F:phosphorelay sensor kinase activity"/>
    <property type="evidence" value="ECO:0007669"/>
    <property type="project" value="InterPro"/>
</dbReference>
<dbReference type="EMBL" id="LGGN01000104">
    <property type="protein sequence ID" value="KUK77837.1"/>
    <property type="molecule type" value="Genomic_DNA"/>
</dbReference>
<dbReference type="InterPro" id="IPR001789">
    <property type="entry name" value="Sig_transdc_resp-reg_receiver"/>
</dbReference>
<dbReference type="InterPro" id="IPR009057">
    <property type="entry name" value="Homeodomain-like_sf"/>
</dbReference>
<dbReference type="InterPro" id="IPR018060">
    <property type="entry name" value="HTH_AraC"/>
</dbReference>
<dbReference type="Gene3D" id="3.40.50.2300">
    <property type="match status" value="1"/>
</dbReference>
<dbReference type="EC" id="2.7.13.3" evidence="2"/>
<sequence>QSKINFFTNVAHEIRTPLTLIKAPLDHVLMTEDVSDNVKENLLIMSKNTDRLLNLTNQLLDFRKTESEAYLLNLQTQNVTQLIRETIIRFTPLAQQKNITLETDLPEQDLFVQLDKEAFLKIISNLLNNALKFCDRYVRLEANVSENEIREFHLMMINDGERIPAAYEKEIFKPFVQIDDGEEKNISGTGIGLALASSLAELHGGSLTLENTGNYNRFHLKLPVGNVQQGEETSIHQQERKEIRIEKGADNQRKKATVLLVDDDVELLQFEARFLSAYYHILTAENGIQALDHLKKSNVNLIVTDVMMPEMDGFAFTERVKSDIEYSHIPVILLTAKVMAQSKVQGYELGADAYLEKPFSVEVLLARIKNLLQNREKLRESFLKHPFIGAATVALTKSDETFIRKLNEVVHEHISDADFNVEEMAESFHMSRASFYRKVKGILDLTPNEYIRVERLKKAAQLLKEDDYRISEICYMVGFNSPSYFAKCFQQQFGILPKDFQEQG</sequence>
<evidence type="ECO:0000256" key="5">
    <source>
        <dbReference type="ARBA" id="ARBA00023125"/>
    </source>
</evidence>
<dbReference type="FunFam" id="1.10.287.130:FF:000045">
    <property type="entry name" value="Two-component system sensor histidine kinase/response regulator"/>
    <property type="match status" value="1"/>
</dbReference>
<feature type="domain" description="Histidine kinase" evidence="9">
    <location>
        <begin position="9"/>
        <end position="226"/>
    </location>
</feature>
<evidence type="ECO:0000259" key="9">
    <source>
        <dbReference type="PROSITE" id="PS50109"/>
    </source>
</evidence>
<reference evidence="12" key="1">
    <citation type="journal article" date="2015" name="MBio">
        <title>Genome-Resolved Metagenomic Analysis Reveals Roles for Candidate Phyla and Other Microbial Community Members in Biogeochemical Transformations in Oil Reservoirs.</title>
        <authorList>
            <person name="Hu P."/>
            <person name="Tom L."/>
            <person name="Singh A."/>
            <person name="Thomas B.C."/>
            <person name="Baker B.J."/>
            <person name="Piceno Y.M."/>
            <person name="Andersen G.L."/>
            <person name="Banfield J.F."/>
        </authorList>
    </citation>
    <scope>NUCLEOTIDE SEQUENCE [LARGE SCALE GENOMIC DNA]</scope>
</reference>
<evidence type="ECO:0000259" key="10">
    <source>
        <dbReference type="PROSITE" id="PS50110"/>
    </source>
</evidence>
<evidence type="ECO:0000313" key="12">
    <source>
        <dbReference type="Proteomes" id="UP000053860"/>
    </source>
</evidence>
<dbReference type="InterPro" id="IPR005467">
    <property type="entry name" value="His_kinase_dom"/>
</dbReference>
<name>A0A101HJ80_9BACT</name>
<dbReference type="AlphaFoldDB" id="A0A101HJ80"/>
<evidence type="ECO:0000256" key="4">
    <source>
        <dbReference type="ARBA" id="ARBA00023015"/>
    </source>
</evidence>
<dbReference type="SMART" id="SM00387">
    <property type="entry name" value="HATPase_c"/>
    <property type="match status" value="1"/>
</dbReference>
<dbReference type="Pfam" id="PF02518">
    <property type="entry name" value="HATPase_c"/>
    <property type="match status" value="1"/>
</dbReference>
<dbReference type="InterPro" id="IPR004358">
    <property type="entry name" value="Sig_transdc_His_kin-like_C"/>
</dbReference>
<dbReference type="SMART" id="SM00388">
    <property type="entry name" value="HisKA"/>
    <property type="match status" value="1"/>
</dbReference>
<dbReference type="PROSITE" id="PS50110">
    <property type="entry name" value="RESPONSE_REGULATORY"/>
    <property type="match status" value="1"/>
</dbReference>
<dbReference type="PATRIC" id="fig|294710.3.peg.965"/>
<evidence type="ECO:0000256" key="6">
    <source>
        <dbReference type="ARBA" id="ARBA00023163"/>
    </source>
</evidence>
<feature type="non-terminal residue" evidence="11">
    <location>
        <position position="1"/>
    </location>
</feature>
<dbReference type="PROSITE" id="PS50109">
    <property type="entry name" value="HIS_KIN"/>
    <property type="match status" value="1"/>
</dbReference>
<accession>A0A101HJ80</accession>
<evidence type="ECO:0000256" key="2">
    <source>
        <dbReference type="ARBA" id="ARBA00012438"/>
    </source>
</evidence>
<comment type="catalytic activity">
    <reaction evidence="1">
        <text>ATP + protein L-histidine = ADP + protein N-phospho-L-histidine.</text>
        <dbReference type="EC" id="2.7.13.3"/>
    </reaction>
</comment>